<dbReference type="RefSeq" id="WP_076930879.1">
    <property type="nucleotide sequence ID" value="NZ_LT605205.1"/>
</dbReference>
<evidence type="ECO:0000259" key="2">
    <source>
        <dbReference type="Pfam" id="PF01408"/>
    </source>
</evidence>
<dbReference type="GO" id="GO:0016491">
    <property type="term" value="F:oxidoreductase activity"/>
    <property type="evidence" value="ECO:0007669"/>
    <property type="project" value="UniProtKB-KW"/>
</dbReference>
<dbReference type="Pfam" id="PF01408">
    <property type="entry name" value="GFO_IDH_MocA"/>
    <property type="match status" value="1"/>
</dbReference>
<dbReference type="Gene3D" id="3.40.50.720">
    <property type="entry name" value="NAD(P)-binding Rossmann-like Domain"/>
    <property type="match status" value="1"/>
</dbReference>
<dbReference type="Pfam" id="PF16490">
    <property type="entry name" value="Oxidoreduct_C"/>
    <property type="match status" value="1"/>
</dbReference>
<dbReference type="PROSITE" id="PS51257">
    <property type="entry name" value="PROKAR_LIPOPROTEIN"/>
    <property type="match status" value="1"/>
</dbReference>
<evidence type="ECO:0000313" key="5">
    <source>
        <dbReference type="Proteomes" id="UP000187464"/>
    </source>
</evidence>
<evidence type="ECO:0000313" key="4">
    <source>
        <dbReference type="EMBL" id="SCD20972.1"/>
    </source>
</evidence>
<dbReference type="PANTHER" id="PTHR43818:SF11">
    <property type="entry name" value="BCDNA.GH03377"/>
    <property type="match status" value="1"/>
</dbReference>
<dbReference type="InterPro" id="IPR032459">
    <property type="entry name" value="Oxidoreduct_C"/>
</dbReference>
<evidence type="ECO:0000256" key="1">
    <source>
        <dbReference type="ARBA" id="ARBA00023002"/>
    </source>
</evidence>
<dbReference type="InterPro" id="IPR000683">
    <property type="entry name" value="Gfo/Idh/MocA-like_OxRdtase_N"/>
</dbReference>
<organism evidence="4 5">
    <name type="scientific">Proteiniphilum saccharofermentans</name>
    <dbReference type="NCBI Taxonomy" id="1642647"/>
    <lineage>
        <taxon>Bacteria</taxon>
        <taxon>Pseudomonadati</taxon>
        <taxon>Bacteroidota</taxon>
        <taxon>Bacteroidia</taxon>
        <taxon>Bacteroidales</taxon>
        <taxon>Dysgonomonadaceae</taxon>
        <taxon>Proteiniphilum</taxon>
    </lineage>
</organism>
<name>A0A1R3T489_9BACT</name>
<dbReference type="InterPro" id="IPR050463">
    <property type="entry name" value="Gfo/Idh/MocA_oxidrdct_glycsds"/>
</dbReference>
<protein>
    <submittedName>
        <fullName evidence="4">Putative dehydrogenase</fullName>
    </submittedName>
</protein>
<dbReference type="SUPFAM" id="SSF51735">
    <property type="entry name" value="NAD(P)-binding Rossmann-fold domains"/>
    <property type="match status" value="1"/>
</dbReference>
<keyword evidence="5" id="KW-1185">Reference proteome</keyword>
<evidence type="ECO:0000259" key="3">
    <source>
        <dbReference type="Pfam" id="PF16490"/>
    </source>
</evidence>
<dbReference type="STRING" id="1642647.PSM36_2167"/>
<dbReference type="Proteomes" id="UP000187464">
    <property type="component" value="Chromosome I"/>
</dbReference>
<reference evidence="4 5" key="1">
    <citation type="submission" date="2016-08" db="EMBL/GenBank/DDBJ databases">
        <authorList>
            <person name="Seilhamer J.J."/>
        </authorList>
    </citation>
    <scope>NUCLEOTIDE SEQUENCE [LARGE SCALE GENOMIC DNA]</scope>
    <source>
        <strain evidence="4">M3/6</strain>
    </source>
</reference>
<keyword evidence="1" id="KW-0560">Oxidoreductase</keyword>
<dbReference type="KEGG" id="psac:PSM36_2167"/>
<dbReference type="AlphaFoldDB" id="A0A1R3T489"/>
<gene>
    <name evidence="4" type="ORF">PSM36_2167</name>
</gene>
<accession>A0A1R3T489</accession>
<feature type="domain" description="Putative oxidoreductase C-terminal" evidence="3">
    <location>
        <begin position="189"/>
        <end position="468"/>
    </location>
</feature>
<dbReference type="InterPro" id="IPR036291">
    <property type="entry name" value="NAD(P)-bd_dom_sf"/>
</dbReference>
<dbReference type="PANTHER" id="PTHR43818">
    <property type="entry name" value="BCDNA.GH03377"/>
    <property type="match status" value="1"/>
</dbReference>
<feature type="domain" description="Gfo/Idh/MocA-like oxidoreductase N-terminal" evidence="2">
    <location>
        <begin position="91"/>
        <end position="168"/>
    </location>
</feature>
<proteinExistence type="predicted"/>
<dbReference type="GO" id="GO:0000166">
    <property type="term" value="F:nucleotide binding"/>
    <property type="evidence" value="ECO:0007669"/>
    <property type="project" value="InterPro"/>
</dbReference>
<sequence>MRNILYKLVIILGALLLFSCNMRKDTEKEQSPTTFTGQDGEIRLVVLDPGHFHASLLQKFPQRQVNDTVHVYAPEGNELDQYLESIESYNQRPENPTNWQIVLYAGKDYLEKMIEEKNGNVVILAGNNRKKTEYIFQSLNAGFNVLSDKPMAINKENFNLLKEAFNSADAHGSYLLDVMTERNEIINTLTRKLVNRKELFGELQAGTPDNPGIAMESVHHYYKEVSGNTLVRPAWFYDVEQQGEGIADVSVHLIDLINWQCFPDQIIDYTNDVQMTAASHWPTKLTLQDFSRSTKMNAFPDFLQKYINNSVLEVYGNGKIDYQVKGKNISMTVLWNYEAPKGGGDTYNGLIRGTNASIEITQDQSVNYIKELFIQKEKSFDEQTFDSNIVKAVTDLQASYPYVSAEKVAEGRYKIIAPLEFRKGHEDYFGMVAEKYFGYLVNRDMPEWEISNTITKYYITTTALEMAKNINHPESHNN</sequence>
<dbReference type="EMBL" id="LT605205">
    <property type="protein sequence ID" value="SCD20972.1"/>
    <property type="molecule type" value="Genomic_DNA"/>
</dbReference>